<feature type="non-terminal residue" evidence="2">
    <location>
        <position position="1"/>
    </location>
</feature>
<protein>
    <recommendedName>
        <fullName evidence="1">F-box/LRR-repeat protein 15-like leucin rich repeat domain-containing protein</fullName>
    </recommendedName>
</protein>
<dbReference type="GO" id="GO:0019005">
    <property type="term" value="C:SCF ubiquitin ligase complex"/>
    <property type="evidence" value="ECO:0007669"/>
    <property type="project" value="TreeGrafter"/>
</dbReference>
<reference evidence="2 3" key="1">
    <citation type="journal article" date="2021" name="Nat. Plants">
        <title>The Taxus genome provides insights into paclitaxel biosynthesis.</title>
        <authorList>
            <person name="Xiong X."/>
            <person name="Gou J."/>
            <person name="Liao Q."/>
            <person name="Li Y."/>
            <person name="Zhou Q."/>
            <person name="Bi G."/>
            <person name="Li C."/>
            <person name="Du R."/>
            <person name="Wang X."/>
            <person name="Sun T."/>
            <person name="Guo L."/>
            <person name="Liang H."/>
            <person name="Lu P."/>
            <person name="Wu Y."/>
            <person name="Zhang Z."/>
            <person name="Ro D.K."/>
            <person name="Shang Y."/>
            <person name="Huang S."/>
            <person name="Yan J."/>
        </authorList>
    </citation>
    <scope>NUCLEOTIDE SEQUENCE [LARGE SCALE GENOMIC DNA]</scope>
    <source>
        <strain evidence="2">Ta-2019</strain>
    </source>
</reference>
<comment type="caution">
    <text evidence="2">The sequence shown here is derived from an EMBL/GenBank/DDBJ whole genome shotgun (WGS) entry which is preliminary data.</text>
</comment>
<evidence type="ECO:0000313" key="2">
    <source>
        <dbReference type="EMBL" id="KAH9323958.1"/>
    </source>
</evidence>
<evidence type="ECO:0000259" key="1">
    <source>
        <dbReference type="Pfam" id="PF25372"/>
    </source>
</evidence>
<dbReference type="PANTHER" id="PTHR13318">
    <property type="entry name" value="PARTNER OF PAIRED, ISOFORM B-RELATED"/>
    <property type="match status" value="1"/>
</dbReference>
<dbReference type="InterPro" id="IPR057207">
    <property type="entry name" value="FBXL15_LRR"/>
</dbReference>
<dbReference type="InterPro" id="IPR006553">
    <property type="entry name" value="Leu-rich_rpt_Cys-con_subtyp"/>
</dbReference>
<feature type="non-terminal residue" evidence="2">
    <location>
        <position position="87"/>
    </location>
</feature>
<dbReference type="EMBL" id="JAHRHJ020000003">
    <property type="protein sequence ID" value="KAH9323958.1"/>
    <property type="molecule type" value="Genomic_DNA"/>
</dbReference>
<sequence>CLLLRYISLSYCEHISDSGILALAHGCPRLQKVRLDGCRFLSNPCVGALCKNNPKLRYLSMQYCVKLSDAVFLHLMDAPALRFVHLG</sequence>
<dbReference type="GO" id="GO:0031146">
    <property type="term" value="P:SCF-dependent proteasomal ubiquitin-dependent protein catabolic process"/>
    <property type="evidence" value="ECO:0007669"/>
    <property type="project" value="TreeGrafter"/>
</dbReference>
<name>A0AA38LGE1_TAXCH</name>
<dbReference type="Pfam" id="PF25372">
    <property type="entry name" value="DUF7885"/>
    <property type="match status" value="1"/>
</dbReference>
<dbReference type="SMART" id="SM00367">
    <property type="entry name" value="LRR_CC"/>
    <property type="match status" value="3"/>
</dbReference>
<gene>
    <name evidence="2" type="ORF">KI387_018597</name>
</gene>
<dbReference type="InterPro" id="IPR032675">
    <property type="entry name" value="LRR_dom_sf"/>
</dbReference>
<dbReference type="SUPFAM" id="SSF52047">
    <property type="entry name" value="RNI-like"/>
    <property type="match status" value="1"/>
</dbReference>
<proteinExistence type="predicted"/>
<feature type="domain" description="F-box/LRR-repeat protein 15-like leucin rich repeat" evidence="1">
    <location>
        <begin position="7"/>
        <end position="82"/>
    </location>
</feature>
<dbReference type="AlphaFoldDB" id="A0AA38LGE1"/>
<keyword evidence="3" id="KW-1185">Reference proteome</keyword>
<dbReference type="PANTHER" id="PTHR13318:SF190">
    <property type="entry name" value="PARTNER OF PAIRED, ISOFORM B"/>
    <property type="match status" value="1"/>
</dbReference>
<dbReference type="Proteomes" id="UP000824469">
    <property type="component" value="Unassembled WGS sequence"/>
</dbReference>
<organism evidence="2 3">
    <name type="scientific">Taxus chinensis</name>
    <name type="common">Chinese yew</name>
    <name type="synonym">Taxus wallichiana var. chinensis</name>
    <dbReference type="NCBI Taxonomy" id="29808"/>
    <lineage>
        <taxon>Eukaryota</taxon>
        <taxon>Viridiplantae</taxon>
        <taxon>Streptophyta</taxon>
        <taxon>Embryophyta</taxon>
        <taxon>Tracheophyta</taxon>
        <taxon>Spermatophyta</taxon>
        <taxon>Pinopsida</taxon>
        <taxon>Pinidae</taxon>
        <taxon>Conifers II</taxon>
        <taxon>Cupressales</taxon>
        <taxon>Taxaceae</taxon>
        <taxon>Taxus</taxon>
    </lineage>
</organism>
<dbReference type="Gene3D" id="3.80.10.10">
    <property type="entry name" value="Ribonuclease Inhibitor"/>
    <property type="match status" value="1"/>
</dbReference>
<evidence type="ECO:0000313" key="3">
    <source>
        <dbReference type="Proteomes" id="UP000824469"/>
    </source>
</evidence>
<accession>A0AA38LGE1</accession>